<name>R0J6C7_EXST2</name>
<dbReference type="Proteomes" id="UP000016935">
    <property type="component" value="Unassembled WGS sequence"/>
</dbReference>
<organism evidence="1 2">
    <name type="scientific">Exserohilum turcicum (strain 28A)</name>
    <name type="common">Northern leaf blight fungus</name>
    <name type="synonym">Setosphaeria turcica</name>
    <dbReference type="NCBI Taxonomy" id="671987"/>
    <lineage>
        <taxon>Eukaryota</taxon>
        <taxon>Fungi</taxon>
        <taxon>Dikarya</taxon>
        <taxon>Ascomycota</taxon>
        <taxon>Pezizomycotina</taxon>
        <taxon>Dothideomycetes</taxon>
        <taxon>Pleosporomycetidae</taxon>
        <taxon>Pleosporales</taxon>
        <taxon>Pleosporineae</taxon>
        <taxon>Pleosporaceae</taxon>
        <taxon>Exserohilum</taxon>
    </lineage>
</organism>
<evidence type="ECO:0000313" key="2">
    <source>
        <dbReference type="Proteomes" id="UP000016935"/>
    </source>
</evidence>
<reference evidence="1 2" key="2">
    <citation type="journal article" date="2013" name="PLoS Genet.">
        <title>Comparative genome structure, secondary metabolite, and effector coding capacity across Cochliobolus pathogens.</title>
        <authorList>
            <person name="Condon B.J."/>
            <person name="Leng Y."/>
            <person name="Wu D."/>
            <person name="Bushley K.E."/>
            <person name="Ohm R.A."/>
            <person name="Otillar R."/>
            <person name="Martin J."/>
            <person name="Schackwitz W."/>
            <person name="Grimwood J."/>
            <person name="MohdZainudin N."/>
            <person name="Xue C."/>
            <person name="Wang R."/>
            <person name="Manning V.A."/>
            <person name="Dhillon B."/>
            <person name="Tu Z.J."/>
            <person name="Steffenson B.J."/>
            <person name="Salamov A."/>
            <person name="Sun H."/>
            <person name="Lowry S."/>
            <person name="LaButti K."/>
            <person name="Han J."/>
            <person name="Copeland A."/>
            <person name="Lindquist E."/>
            <person name="Barry K."/>
            <person name="Schmutz J."/>
            <person name="Baker S.E."/>
            <person name="Ciuffetti L.M."/>
            <person name="Grigoriev I.V."/>
            <person name="Zhong S."/>
            <person name="Turgeon B.G."/>
        </authorList>
    </citation>
    <scope>NUCLEOTIDE SEQUENCE [LARGE SCALE GENOMIC DNA]</scope>
    <source>
        <strain evidence="2">28A</strain>
    </source>
</reference>
<dbReference type="EMBL" id="KB908481">
    <property type="protein sequence ID" value="EOA92246.1"/>
    <property type="molecule type" value="Genomic_DNA"/>
</dbReference>
<dbReference type="HOGENOM" id="CLU_1856534_0_0_1"/>
<proteinExistence type="predicted"/>
<dbReference type="RefSeq" id="XP_008020253.1">
    <property type="nucleotide sequence ID" value="XM_008022062.1"/>
</dbReference>
<accession>R0J6C7</accession>
<dbReference type="AlphaFoldDB" id="R0J6C7"/>
<protein>
    <submittedName>
        <fullName evidence="1">Uncharacterized protein</fullName>
    </submittedName>
</protein>
<sequence length="138" mass="15782">MQSNNSRQNLPINSMLFYDKRESPCPSAFIYRLREPSLVSLRASLDPSLTALPRFSAIILTTTPTVVEENEEEEELVAVKESRRKKFSARIRRLLCLGCKPEHKKERQMKEREEVRLWQPAQPGISTTCSAGTPNFSS</sequence>
<reference evidence="1 2" key="1">
    <citation type="journal article" date="2012" name="PLoS Pathog.">
        <title>Diverse lifestyles and strategies of plant pathogenesis encoded in the genomes of eighteen Dothideomycetes fungi.</title>
        <authorList>
            <person name="Ohm R.A."/>
            <person name="Feau N."/>
            <person name="Henrissat B."/>
            <person name="Schoch C.L."/>
            <person name="Horwitz B.A."/>
            <person name="Barry K.W."/>
            <person name="Condon B.J."/>
            <person name="Copeland A.C."/>
            <person name="Dhillon B."/>
            <person name="Glaser F."/>
            <person name="Hesse C.N."/>
            <person name="Kosti I."/>
            <person name="LaButti K."/>
            <person name="Lindquist E.A."/>
            <person name="Lucas S."/>
            <person name="Salamov A.A."/>
            <person name="Bradshaw R.E."/>
            <person name="Ciuffetti L."/>
            <person name="Hamelin R.C."/>
            <person name="Kema G.H.J."/>
            <person name="Lawrence C."/>
            <person name="Scott J.A."/>
            <person name="Spatafora J.W."/>
            <person name="Turgeon B.G."/>
            <person name="de Wit P.J.G.M."/>
            <person name="Zhong S."/>
            <person name="Goodwin S.B."/>
            <person name="Grigoriev I.V."/>
        </authorList>
    </citation>
    <scope>NUCLEOTIDE SEQUENCE [LARGE SCALE GENOMIC DNA]</scope>
    <source>
        <strain evidence="2">28A</strain>
    </source>
</reference>
<keyword evidence="2" id="KW-1185">Reference proteome</keyword>
<gene>
    <name evidence="1" type="ORF">SETTUDRAFT_30712</name>
</gene>
<evidence type="ECO:0000313" key="1">
    <source>
        <dbReference type="EMBL" id="EOA92246.1"/>
    </source>
</evidence>
<dbReference type="GeneID" id="19403461"/>